<reference evidence="2" key="1">
    <citation type="journal article" date="2020" name="mSystems">
        <title>Genome- and Community-Level Interaction Insights into Carbon Utilization and Element Cycling Functions of Hydrothermarchaeota in Hydrothermal Sediment.</title>
        <authorList>
            <person name="Zhou Z."/>
            <person name="Liu Y."/>
            <person name="Xu W."/>
            <person name="Pan J."/>
            <person name="Luo Z.H."/>
            <person name="Li M."/>
        </authorList>
    </citation>
    <scope>NUCLEOTIDE SEQUENCE [LARGE SCALE GENOMIC DNA]</scope>
    <source>
        <strain evidence="2">SpSt-16</strain>
    </source>
</reference>
<evidence type="ECO:0000313" key="2">
    <source>
        <dbReference type="EMBL" id="HEW52589.1"/>
    </source>
</evidence>
<name>A0A7C2VGY1_9CREN</name>
<organism evidence="2">
    <name type="scientific">Ignisphaera aggregans</name>
    <dbReference type="NCBI Taxonomy" id="334771"/>
    <lineage>
        <taxon>Archaea</taxon>
        <taxon>Thermoproteota</taxon>
        <taxon>Thermoprotei</taxon>
        <taxon>Desulfurococcales</taxon>
        <taxon>Desulfurococcaceae</taxon>
        <taxon>Ignisphaera</taxon>
    </lineage>
</organism>
<sequence>MSRKTLEYLKDIRKVLELAEKPEGSEFKNIFKLVTLGFIAVGGLSFGLSFLITTLLNMFGVGLQ</sequence>
<evidence type="ECO:0008006" key="3">
    <source>
        <dbReference type="Google" id="ProtNLM"/>
    </source>
</evidence>
<keyword evidence="1" id="KW-1133">Transmembrane helix</keyword>
<dbReference type="AlphaFoldDB" id="A0A7C2VGY1"/>
<keyword evidence="1" id="KW-0472">Membrane</keyword>
<gene>
    <name evidence="2" type="ORF">ENO77_00135</name>
</gene>
<proteinExistence type="predicted"/>
<dbReference type="Gene3D" id="1.20.5.820">
    <property type="entry name" value="Preprotein translocase SecE subunit"/>
    <property type="match status" value="1"/>
</dbReference>
<feature type="transmembrane region" description="Helical" evidence="1">
    <location>
        <begin position="33"/>
        <end position="59"/>
    </location>
</feature>
<comment type="caution">
    <text evidence="2">The sequence shown here is derived from an EMBL/GenBank/DDBJ whole genome shotgun (WGS) entry which is preliminary data.</text>
</comment>
<evidence type="ECO:0000256" key="1">
    <source>
        <dbReference type="SAM" id="Phobius"/>
    </source>
</evidence>
<dbReference type="SUPFAM" id="SSF103456">
    <property type="entry name" value="Preprotein translocase SecE subunit"/>
    <property type="match status" value="1"/>
</dbReference>
<protein>
    <recommendedName>
        <fullName evidence="3">Protein translocase subunit SecE</fullName>
    </recommendedName>
</protein>
<accession>A0A7C2VGY1</accession>
<dbReference type="EMBL" id="DSGT01000001">
    <property type="protein sequence ID" value="HEW52589.1"/>
    <property type="molecule type" value="Genomic_DNA"/>
</dbReference>
<keyword evidence="1" id="KW-0812">Transmembrane</keyword>
<dbReference type="InterPro" id="IPR023391">
    <property type="entry name" value="Prot_translocase_SecE_dom_sf"/>
</dbReference>